<proteinExistence type="predicted"/>
<organism evidence="2 3">
    <name type="scientific">Eumeta variegata</name>
    <name type="common">Bagworm moth</name>
    <name type="synonym">Eumeta japonica</name>
    <dbReference type="NCBI Taxonomy" id="151549"/>
    <lineage>
        <taxon>Eukaryota</taxon>
        <taxon>Metazoa</taxon>
        <taxon>Ecdysozoa</taxon>
        <taxon>Arthropoda</taxon>
        <taxon>Hexapoda</taxon>
        <taxon>Insecta</taxon>
        <taxon>Pterygota</taxon>
        <taxon>Neoptera</taxon>
        <taxon>Endopterygota</taxon>
        <taxon>Lepidoptera</taxon>
        <taxon>Glossata</taxon>
        <taxon>Ditrysia</taxon>
        <taxon>Tineoidea</taxon>
        <taxon>Psychidae</taxon>
        <taxon>Oiketicinae</taxon>
        <taxon>Eumeta</taxon>
    </lineage>
</organism>
<reference evidence="2 3" key="1">
    <citation type="journal article" date="2019" name="Commun. Biol.">
        <title>The bagworm genome reveals a unique fibroin gene that provides high tensile strength.</title>
        <authorList>
            <person name="Kono N."/>
            <person name="Nakamura H."/>
            <person name="Ohtoshi R."/>
            <person name="Tomita M."/>
            <person name="Numata K."/>
            <person name="Arakawa K."/>
        </authorList>
    </citation>
    <scope>NUCLEOTIDE SEQUENCE [LARGE SCALE GENOMIC DNA]</scope>
</reference>
<evidence type="ECO:0000313" key="3">
    <source>
        <dbReference type="Proteomes" id="UP000299102"/>
    </source>
</evidence>
<evidence type="ECO:0000313" key="2">
    <source>
        <dbReference type="EMBL" id="GBP18075.1"/>
    </source>
</evidence>
<comment type="caution">
    <text evidence="2">The sequence shown here is derived from an EMBL/GenBank/DDBJ whole genome shotgun (WGS) entry which is preliminary data.</text>
</comment>
<gene>
    <name evidence="2" type="ORF">EVAR_12853_1</name>
</gene>
<dbReference type="EMBL" id="BGZK01000093">
    <property type="protein sequence ID" value="GBP18075.1"/>
    <property type="molecule type" value="Genomic_DNA"/>
</dbReference>
<accession>A0A4C1TVL4</accession>
<dbReference type="Proteomes" id="UP000299102">
    <property type="component" value="Unassembled WGS sequence"/>
</dbReference>
<feature type="region of interest" description="Disordered" evidence="1">
    <location>
        <begin position="15"/>
        <end position="36"/>
    </location>
</feature>
<evidence type="ECO:0000256" key="1">
    <source>
        <dbReference type="SAM" id="MobiDB-lite"/>
    </source>
</evidence>
<name>A0A4C1TVL4_EUMVA</name>
<sequence>MYFSLELILELRASKSTPRRQPLGSSSHDNGHWQSPSRIGLAWRHCTVLDSKDPQPRIKESWETIPHQWGDQNLTQHQQQKVQVATAFNKLLLHM</sequence>
<keyword evidence="3" id="KW-1185">Reference proteome</keyword>
<protein>
    <submittedName>
        <fullName evidence="2">Uncharacterized protein</fullName>
    </submittedName>
</protein>
<feature type="compositionally biased region" description="Polar residues" evidence="1">
    <location>
        <begin position="23"/>
        <end position="36"/>
    </location>
</feature>
<dbReference type="AlphaFoldDB" id="A0A4C1TVL4"/>